<gene>
    <name evidence="4" type="ORF">FPZ22_01280</name>
</gene>
<dbReference type="SUPFAM" id="SSF51735">
    <property type="entry name" value="NAD(P)-binding Rossmann-fold domains"/>
    <property type="match status" value="2"/>
</dbReference>
<organism evidence="4 5">
    <name type="scientific">Luteimonas granuli</name>
    <dbReference type="NCBI Taxonomy" id="1176533"/>
    <lineage>
        <taxon>Bacteria</taxon>
        <taxon>Pseudomonadati</taxon>
        <taxon>Pseudomonadota</taxon>
        <taxon>Gammaproteobacteria</taxon>
        <taxon>Lysobacterales</taxon>
        <taxon>Lysobacteraceae</taxon>
        <taxon>Luteimonas</taxon>
    </lineage>
</organism>
<dbReference type="RefSeq" id="WP_144889547.1">
    <property type="nucleotide sequence ID" value="NZ_CP042218.1"/>
</dbReference>
<name>A0A518N1A1_9GAMM</name>
<dbReference type="Gene3D" id="3.40.50.720">
    <property type="entry name" value="NAD(P)-binding Rossmann-like Domain"/>
    <property type="match status" value="2"/>
</dbReference>
<feature type="transmembrane region" description="Helical" evidence="2">
    <location>
        <begin position="52"/>
        <end position="70"/>
    </location>
</feature>
<dbReference type="PANTHER" id="PTHR43318:SF1">
    <property type="entry name" value="POLYSACCHARIDE BIOSYNTHESIS PROTEIN EPSC-RELATED"/>
    <property type="match status" value="1"/>
</dbReference>
<dbReference type="InterPro" id="IPR051203">
    <property type="entry name" value="Polysaccharide_Synthase-Rel"/>
</dbReference>
<dbReference type="InterPro" id="IPR003869">
    <property type="entry name" value="Polysac_CapD-like"/>
</dbReference>
<comment type="similarity">
    <text evidence="1">Belongs to the polysaccharide synthase family.</text>
</comment>
<evidence type="ECO:0000259" key="3">
    <source>
        <dbReference type="Pfam" id="PF02719"/>
    </source>
</evidence>
<protein>
    <submittedName>
        <fullName evidence="4">Polysaccharide biosynthesis protein</fullName>
    </submittedName>
</protein>
<dbReference type="OrthoDB" id="9803111at2"/>
<dbReference type="CDD" id="cd05237">
    <property type="entry name" value="UDP_invert_4-6DH_SDR_e"/>
    <property type="match status" value="1"/>
</dbReference>
<keyword evidence="2" id="KW-1133">Transmembrane helix</keyword>
<evidence type="ECO:0000256" key="1">
    <source>
        <dbReference type="ARBA" id="ARBA00007430"/>
    </source>
</evidence>
<reference evidence="4 5" key="1">
    <citation type="submission" date="2019-07" db="EMBL/GenBank/DDBJ databases">
        <title>Full genome sequence of Luteimonas sp. Gr-4.</title>
        <authorList>
            <person name="Im W.-T."/>
        </authorList>
    </citation>
    <scope>NUCLEOTIDE SEQUENCE [LARGE SCALE GENOMIC DNA]</scope>
    <source>
        <strain evidence="4 5">Gr-4</strain>
    </source>
</reference>
<dbReference type="Proteomes" id="UP000316584">
    <property type="component" value="Chromosome"/>
</dbReference>
<feature type="transmembrane region" description="Helical" evidence="2">
    <location>
        <begin position="82"/>
        <end position="104"/>
    </location>
</feature>
<dbReference type="PANTHER" id="PTHR43318">
    <property type="entry name" value="UDP-N-ACETYLGLUCOSAMINE 4,6-DEHYDRATASE"/>
    <property type="match status" value="1"/>
</dbReference>
<dbReference type="Pfam" id="PF13727">
    <property type="entry name" value="CoA_binding_3"/>
    <property type="match status" value="1"/>
</dbReference>
<feature type="transmembrane region" description="Helical" evidence="2">
    <location>
        <begin position="116"/>
        <end position="133"/>
    </location>
</feature>
<keyword evidence="2" id="KW-0472">Membrane</keyword>
<evidence type="ECO:0000313" key="5">
    <source>
        <dbReference type="Proteomes" id="UP000316584"/>
    </source>
</evidence>
<feature type="domain" description="Polysaccharide biosynthesis protein CapD-like" evidence="3">
    <location>
        <begin position="289"/>
        <end position="571"/>
    </location>
</feature>
<evidence type="ECO:0000313" key="4">
    <source>
        <dbReference type="EMBL" id="QDW65696.1"/>
    </source>
</evidence>
<dbReference type="AlphaFoldDB" id="A0A518N1A1"/>
<dbReference type="KEGG" id="lug:FPZ22_01280"/>
<dbReference type="Pfam" id="PF02719">
    <property type="entry name" value="Polysacc_synt_2"/>
    <property type="match status" value="1"/>
</dbReference>
<keyword evidence="2" id="KW-0812">Transmembrane</keyword>
<sequence>MISWSDRIRTALPRAAVITHDLFMVWVAWAGLNYFRHAAMEPAASAPLLSPEMLLILIVQGLIFWQVGLYRGVWRFASIPDLVNIVKASLFGLLAILPLLFFVFDRAGQVPRTVMLAYPVVLSALLGMPRLLYRAWKDHGNERTDKAALRVLILGAGQAGEALVRDLRRVGAYQPVGFLDDAIRLRGSYLQGLPVLGRIEDVGRIAPETAAKLLVIAMPSLDATAMRRVVAACERTGLPFRTVPRLNDLLEGRSLPGELKEVAIEDLLGRKPVTPDWKAIRGWLGARSVLVTGAGGSIGAELCRQCARHGARQITLIELDELALATTQGELRRDFPQIECLPVLGDCGDPAVIRHALSLSQPEAVFHAAAYKQVPVLETQLREAVRNNVLATATVARASREAGVGTFVLISTDKAVDPVNVLGATKRLAEMVCQAMIGTEGTRFVTVRFGNVLDSAGSVVPLFRAQIRQGGPVTVTDPHVTRYFMTIPEACQLILQAVAIGSLQAVYTLDMGDPVSIRLLAEQMITLAGKQPGRDIAIVYTGLRPGEKLHETLFHAEERYRPTAHPKILQADARSVSAERIESAVARMREAVADYDVDTLGQVLRESVPEFAPLAGDDAPAAATVVAFPARNARRT</sequence>
<feature type="transmembrane region" description="Helical" evidence="2">
    <location>
        <begin position="12"/>
        <end position="32"/>
    </location>
</feature>
<accession>A0A518N1A1</accession>
<keyword evidence="5" id="KW-1185">Reference proteome</keyword>
<proteinExistence type="inferred from homology"/>
<evidence type="ECO:0000256" key="2">
    <source>
        <dbReference type="SAM" id="Phobius"/>
    </source>
</evidence>
<dbReference type="InterPro" id="IPR036291">
    <property type="entry name" value="NAD(P)-bd_dom_sf"/>
</dbReference>
<dbReference type="EMBL" id="CP042218">
    <property type="protein sequence ID" value="QDW65696.1"/>
    <property type="molecule type" value="Genomic_DNA"/>
</dbReference>